<comment type="caution">
    <text evidence="2">The sequence shown here is derived from an EMBL/GenBank/DDBJ whole genome shotgun (WGS) entry which is preliminary data.</text>
</comment>
<gene>
    <name evidence="2" type="ORF">EL18_02067</name>
</gene>
<organism evidence="2 3">
    <name type="scientific">Nitratireductor basaltis</name>
    <dbReference type="NCBI Taxonomy" id="472175"/>
    <lineage>
        <taxon>Bacteria</taxon>
        <taxon>Pseudomonadati</taxon>
        <taxon>Pseudomonadota</taxon>
        <taxon>Alphaproteobacteria</taxon>
        <taxon>Hyphomicrobiales</taxon>
        <taxon>Phyllobacteriaceae</taxon>
        <taxon>Nitratireductor</taxon>
    </lineage>
</organism>
<protein>
    <submittedName>
        <fullName evidence="2">Uncharacterized protein</fullName>
    </submittedName>
</protein>
<keyword evidence="1" id="KW-0472">Membrane</keyword>
<proteinExistence type="predicted"/>
<evidence type="ECO:0000313" key="2">
    <source>
        <dbReference type="EMBL" id="KFB11025.1"/>
    </source>
</evidence>
<dbReference type="AlphaFoldDB" id="A0A084UDI9"/>
<sequence length="68" mass="7131">MLSGVIGITGALLLIGCATSFEDGKGARFAAFLFGAVACFAVAVMSVTKTPDFLLQECDRYSRFANSC</sequence>
<evidence type="ECO:0000256" key="1">
    <source>
        <dbReference type="SAM" id="Phobius"/>
    </source>
</evidence>
<name>A0A084UDI9_9HYPH</name>
<reference evidence="2 3" key="1">
    <citation type="submission" date="2014-05" db="EMBL/GenBank/DDBJ databases">
        <title>Draft Genome Sequence of Nitratireductor basaltis Strain UMTGB225, A Marine Bacterium Isolated from Green Barrel Tunicate.</title>
        <authorList>
            <person name="Gan H.Y."/>
        </authorList>
    </citation>
    <scope>NUCLEOTIDE SEQUENCE [LARGE SCALE GENOMIC DNA]</scope>
    <source>
        <strain evidence="2 3">UMTGB225</strain>
    </source>
</reference>
<dbReference type="Proteomes" id="UP000053675">
    <property type="component" value="Unassembled WGS sequence"/>
</dbReference>
<keyword evidence="1" id="KW-0812">Transmembrane</keyword>
<keyword evidence="3" id="KW-1185">Reference proteome</keyword>
<accession>A0A084UDI9</accession>
<dbReference type="EMBL" id="JMQM01000001">
    <property type="protein sequence ID" value="KFB11025.1"/>
    <property type="molecule type" value="Genomic_DNA"/>
</dbReference>
<evidence type="ECO:0000313" key="3">
    <source>
        <dbReference type="Proteomes" id="UP000053675"/>
    </source>
</evidence>
<keyword evidence="1" id="KW-1133">Transmembrane helix</keyword>
<dbReference type="STRING" id="472175.EL18_02067"/>
<feature type="transmembrane region" description="Helical" evidence="1">
    <location>
        <begin position="30"/>
        <end position="47"/>
    </location>
</feature>